<evidence type="ECO:0000313" key="1">
    <source>
        <dbReference type="EMBL" id="MPC28075.1"/>
    </source>
</evidence>
<evidence type="ECO:0000313" key="2">
    <source>
        <dbReference type="Proteomes" id="UP000324222"/>
    </source>
</evidence>
<protein>
    <submittedName>
        <fullName evidence="1">Uncharacterized protein</fullName>
    </submittedName>
</protein>
<sequence length="122" mass="13600">MTRNTAMIHRLSNQHEHFYPSLPENFSKVRRYGLKISPFRTCSALLNIFPCFGPPHLIWWSAETLPENAAGNELLHDFIGAAINGLHLGVHIGPADGVLCHVATTTKQLHTMACYLVLQVLV</sequence>
<dbReference type="Proteomes" id="UP000324222">
    <property type="component" value="Unassembled WGS sequence"/>
</dbReference>
<organism evidence="1 2">
    <name type="scientific">Portunus trituberculatus</name>
    <name type="common">Swimming crab</name>
    <name type="synonym">Neptunus trituberculatus</name>
    <dbReference type="NCBI Taxonomy" id="210409"/>
    <lineage>
        <taxon>Eukaryota</taxon>
        <taxon>Metazoa</taxon>
        <taxon>Ecdysozoa</taxon>
        <taxon>Arthropoda</taxon>
        <taxon>Crustacea</taxon>
        <taxon>Multicrustacea</taxon>
        <taxon>Malacostraca</taxon>
        <taxon>Eumalacostraca</taxon>
        <taxon>Eucarida</taxon>
        <taxon>Decapoda</taxon>
        <taxon>Pleocyemata</taxon>
        <taxon>Brachyura</taxon>
        <taxon>Eubrachyura</taxon>
        <taxon>Portunoidea</taxon>
        <taxon>Portunidae</taxon>
        <taxon>Portuninae</taxon>
        <taxon>Portunus</taxon>
    </lineage>
</organism>
<keyword evidence="2" id="KW-1185">Reference proteome</keyword>
<name>A0A5B7E3X8_PORTR</name>
<proteinExistence type="predicted"/>
<reference evidence="1 2" key="1">
    <citation type="submission" date="2019-05" db="EMBL/GenBank/DDBJ databases">
        <title>Another draft genome of Portunus trituberculatus and its Hox gene families provides insights of decapod evolution.</title>
        <authorList>
            <person name="Jeong J.-H."/>
            <person name="Song I."/>
            <person name="Kim S."/>
            <person name="Choi T."/>
            <person name="Kim D."/>
            <person name="Ryu S."/>
            <person name="Kim W."/>
        </authorList>
    </citation>
    <scope>NUCLEOTIDE SEQUENCE [LARGE SCALE GENOMIC DNA]</scope>
    <source>
        <tissue evidence="1">Muscle</tissue>
    </source>
</reference>
<gene>
    <name evidence="1" type="ORF">E2C01_021270</name>
</gene>
<dbReference type="EMBL" id="VSRR010001851">
    <property type="protein sequence ID" value="MPC28075.1"/>
    <property type="molecule type" value="Genomic_DNA"/>
</dbReference>
<comment type="caution">
    <text evidence="1">The sequence shown here is derived from an EMBL/GenBank/DDBJ whole genome shotgun (WGS) entry which is preliminary data.</text>
</comment>
<accession>A0A5B7E3X8</accession>
<dbReference type="AlphaFoldDB" id="A0A5B7E3X8"/>